<dbReference type="Pfam" id="PF00144">
    <property type="entry name" value="Beta-lactamase"/>
    <property type="match status" value="1"/>
</dbReference>
<dbReference type="PANTHER" id="PTHR46825:SF15">
    <property type="entry name" value="BETA-LACTAMASE-RELATED DOMAIN-CONTAINING PROTEIN"/>
    <property type="match status" value="1"/>
</dbReference>
<dbReference type="InterPro" id="IPR001466">
    <property type="entry name" value="Beta-lactam-related"/>
</dbReference>
<evidence type="ECO:0000259" key="4">
    <source>
        <dbReference type="Pfam" id="PF00144"/>
    </source>
</evidence>
<dbReference type="SUPFAM" id="SSF56601">
    <property type="entry name" value="beta-lactamase/transpeptidase-like"/>
    <property type="match status" value="1"/>
</dbReference>
<evidence type="ECO:0000313" key="5">
    <source>
        <dbReference type="EMBL" id="KAF9524480.1"/>
    </source>
</evidence>
<feature type="region of interest" description="Disordered" evidence="2">
    <location>
        <begin position="614"/>
        <end position="638"/>
    </location>
</feature>
<keyword evidence="3" id="KW-0732">Signal</keyword>
<name>A0A9P6JL69_9AGAR</name>
<evidence type="ECO:0000256" key="3">
    <source>
        <dbReference type="SAM" id="SignalP"/>
    </source>
</evidence>
<dbReference type="InterPro" id="IPR050491">
    <property type="entry name" value="AmpC-like"/>
</dbReference>
<feature type="chain" id="PRO_5040159472" evidence="3">
    <location>
        <begin position="22"/>
        <end position="638"/>
    </location>
</feature>
<proteinExistence type="inferred from homology"/>
<evidence type="ECO:0000256" key="2">
    <source>
        <dbReference type="SAM" id="MobiDB-lite"/>
    </source>
</evidence>
<sequence>MKIGKVWLVSSLIFLPSSVSASHVFGLSPPKSQQPFTAAEEYLITSETKIYAEGLLKRWNSPGLSLAAVRRDYSQASGWRHEFASFGIGRADGSPVTPDSVFAIASNSKLFLAVSVGLLIHNATLNDCNGKRLTWRTKMQDLMPEWGLMDMDAEHGATIQDLLSHRTGMPRHDFSYHFRDGSLGDMISKLRYLRPSAELRETFQYNNLMYSVLSYLPKILLNQSYPSYVSQHIFNPLNMTASTFSVAEAEKRGSFVDGFQYDMEDIPNGKNGTQKPTVPYLVRAGDEEAWAGPGGVLTSARDMALWMSMLLNEGKHPYTNATVIPKGVIEHVARGRSVADGGKPEFPELGPKVYGAGQIRYSYRGREIVEHGGHNPGYRTQVARLPEDNLGVISMSNDDVGGPLMESVKWRIIDDALGLQKIDWNSRYEKVWNDYLEKARKHTPRPKNPEVSRSTLVSLTSHTFGHPTYGTLKPCFVPGSVLPFPENTLMLPEQPHCTDFLSLPPTQRLLADTNLTSPTFLIPFDVGFATHLLLKHFDGNIFNLTAVLTNWAAREEYKRKHGSIQQLSSQGLGQGRDRGDLVLRWLETFEAEWIDKGENEQGLAFRGGFWGKEGPDARSPEGTGKHSAEVWFDRVNNK</sequence>
<comment type="caution">
    <text evidence="5">The sequence shown here is derived from an EMBL/GenBank/DDBJ whole genome shotgun (WGS) entry which is preliminary data.</text>
</comment>
<feature type="domain" description="Beta-lactamase-related" evidence="4">
    <location>
        <begin position="61"/>
        <end position="412"/>
    </location>
</feature>
<reference evidence="5" key="1">
    <citation type="submission" date="2020-11" db="EMBL/GenBank/DDBJ databases">
        <authorList>
            <consortium name="DOE Joint Genome Institute"/>
            <person name="Ahrendt S."/>
            <person name="Riley R."/>
            <person name="Andreopoulos W."/>
            <person name="Labutti K."/>
            <person name="Pangilinan J."/>
            <person name="Ruiz-Duenas F.J."/>
            <person name="Barrasa J.M."/>
            <person name="Sanchez-Garcia M."/>
            <person name="Camarero S."/>
            <person name="Miyauchi S."/>
            <person name="Serrano A."/>
            <person name="Linde D."/>
            <person name="Babiker R."/>
            <person name="Drula E."/>
            <person name="Ayuso-Fernandez I."/>
            <person name="Pacheco R."/>
            <person name="Padilla G."/>
            <person name="Ferreira P."/>
            <person name="Barriuso J."/>
            <person name="Kellner H."/>
            <person name="Castanera R."/>
            <person name="Alfaro M."/>
            <person name="Ramirez L."/>
            <person name="Pisabarro A.G."/>
            <person name="Kuo A."/>
            <person name="Tritt A."/>
            <person name="Lipzen A."/>
            <person name="He G."/>
            <person name="Yan M."/>
            <person name="Ng V."/>
            <person name="Cullen D."/>
            <person name="Martin F."/>
            <person name="Rosso M.-N."/>
            <person name="Henrissat B."/>
            <person name="Hibbett D."/>
            <person name="Martinez A.T."/>
            <person name="Grigoriev I.V."/>
        </authorList>
    </citation>
    <scope>NUCLEOTIDE SEQUENCE</scope>
    <source>
        <strain evidence="5">CBS 506.95</strain>
    </source>
</reference>
<gene>
    <name evidence="5" type="ORF">CPB83DRAFT_861220</name>
</gene>
<feature type="signal peptide" evidence="3">
    <location>
        <begin position="1"/>
        <end position="21"/>
    </location>
</feature>
<dbReference type="OrthoDB" id="5946976at2759"/>
<accession>A0A9P6JL69</accession>
<organism evidence="5 6">
    <name type="scientific">Crepidotus variabilis</name>
    <dbReference type="NCBI Taxonomy" id="179855"/>
    <lineage>
        <taxon>Eukaryota</taxon>
        <taxon>Fungi</taxon>
        <taxon>Dikarya</taxon>
        <taxon>Basidiomycota</taxon>
        <taxon>Agaricomycotina</taxon>
        <taxon>Agaricomycetes</taxon>
        <taxon>Agaricomycetidae</taxon>
        <taxon>Agaricales</taxon>
        <taxon>Agaricineae</taxon>
        <taxon>Crepidotaceae</taxon>
        <taxon>Crepidotus</taxon>
    </lineage>
</organism>
<dbReference type="Proteomes" id="UP000807306">
    <property type="component" value="Unassembled WGS sequence"/>
</dbReference>
<comment type="similarity">
    <text evidence="1">Belongs to the peptidase S12 family.</text>
</comment>
<dbReference type="Gene3D" id="3.40.710.10">
    <property type="entry name" value="DD-peptidase/beta-lactamase superfamily"/>
    <property type="match status" value="1"/>
</dbReference>
<dbReference type="AlphaFoldDB" id="A0A9P6JL69"/>
<dbReference type="PANTHER" id="PTHR46825">
    <property type="entry name" value="D-ALANYL-D-ALANINE-CARBOXYPEPTIDASE/ENDOPEPTIDASE AMPH"/>
    <property type="match status" value="1"/>
</dbReference>
<protein>
    <submittedName>
        <fullName evidence="5">Beta-lactamase/transpeptidase-like protein</fullName>
    </submittedName>
</protein>
<evidence type="ECO:0000313" key="6">
    <source>
        <dbReference type="Proteomes" id="UP000807306"/>
    </source>
</evidence>
<dbReference type="InterPro" id="IPR012338">
    <property type="entry name" value="Beta-lactam/transpept-like"/>
</dbReference>
<evidence type="ECO:0000256" key="1">
    <source>
        <dbReference type="ARBA" id="ARBA00038215"/>
    </source>
</evidence>
<keyword evidence="6" id="KW-1185">Reference proteome</keyword>
<dbReference type="EMBL" id="MU157898">
    <property type="protein sequence ID" value="KAF9524480.1"/>
    <property type="molecule type" value="Genomic_DNA"/>
</dbReference>